<comment type="caution">
    <text evidence="1">The sequence shown here is derived from an EMBL/GenBank/DDBJ whole genome shotgun (WGS) entry which is preliminary data.</text>
</comment>
<proteinExistence type="predicted"/>
<protein>
    <submittedName>
        <fullName evidence="1">Uncharacterized protein</fullName>
    </submittedName>
</protein>
<gene>
    <name evidence="1" type="ORF">G5S52_00730</name>
</gene>
<dbReference type="AlphaFoldDB" id="A0A6M1RF72"/>
<evidence type="ECO:0000313" key="1">
    <source>
        <dbReference type="EMBL" id="NGN96228.1"/>
    </source>
</evidence>
<reference evidence="1 2" key="1">
    <citation type="submission" date="2020-02" db="EMBL/GenBank/DDBJ databases">
        <title>The draft genome of Grimontia sedimenta sp. nov., isolated from benthic sediments near coral reefs south of Kuwait.</title>
        <authorList>
            <person name="Mahmoud H.M."/>
            <person name="Jose L."/>
            <person name="Eapen S."/>
        </authorList>
    </citation>
    <scope>NUCLEOTIDE SEQUENCE [LARGE SCALE GENOMIC DNA]</scope>
    <source>
        <strain evidence="1 2">S25</strain>
    </source>
</reference>
<name>A0A6M1RF72_9GAMM</name>
<organism evidence="1 2">
    <name type="scientific">Grimontia sedimenti</name>
    <dbReference type="NCBI Taxonomy" id="2711294"/>
    <lineage>
        <taxon>Bacteria</taxon>
        <taxon>Pseudomonadati</taxon>
        <taxon>Pseudomonadota</taxon>
        <taxon>Gammaproteobacteria</taxon>
        <taxon>Vibrionales</taxon>
        <taxon>Vibrionaceae</taxon>
        <taxon>Grimontia</taxon>
    </lineage>
</organism>
<accession>A0A6M1RF72</accession>
<sequence>MSEKLLDCIKYASKIGVTIKAEPVPIPGGTPEHILTIGIETENERALTINPQDGKISSDEQKTLNFLDDLILNVYSFRCGFLLSCPSARLMKFLDQEALKNEITYSKTIGSASITFSNNHELNIDIKKYNQKDLLKIIDKKISLIETFLKDIEILSSMRVRKQWEYPNSIDELEKISLRLDVAELKHESEYNKIEKKIKNIWAKTELHPGVSPQRVFMLTLNAVAQSFIMGPLLKTLGSVVREALDTKGAGLYDDIYIQDGHVKKKEGYINALYDNEKDGLAEK</sequence>
<dbReference type="Proteomes" id="UP000473008">
    <property type="component" value="Unassembled WGS sequence"/>
</dbReference>
<dbReference type="RefSeq" id="WP_165011367.1">
    <property type="nucleotide sequence ID" value="NZ_JAALDL010000001.1"/>
</dbReference>
<evidence type="ECO:0000313" key="2">
    <source>
        <dbReference type="Proteomes" id="UP000473008"/>
    </source>
</evidence>
<keyword evidence="2" id="KW-1185">Reference proteome</keyword>
<dbReference type="EMBL" id="JAALDL010000001">
    <property type="protein sequence ID" value="NGN96228.1"/>
    <property type="molecule type" value="Genomic_DNA"/>
</dbReference>